<dbReference type="AlphaFoldDB" id="A0A922M870"/>
<organism evidence="1 2">
    <name type="scientific">Spodoptera exigua</name>
    <name type="common">Beet armyworm</name>
    <name type="synonym">Noctua fulgens</name>
    <dbReference type="NCBI Taxonomy" id="7107"/>
    <lineage>
        <taxon>Eukaryota</taxon>
        <taxon>Metazoa</taxon>
        <taxon>Ecdysozoa</taxon>
        <taxon>Arthropoda</taxon>
        <taxon>Hexapoda</taxon>
        <taxon>Insecta</taxon>
        <taxon>Pterygota</taxon>
        <taxon>Neoptera</taxon>
        <taxon>Endopterygota</taxon>
        <taxon>Lepidoptera</taxon>
        <taxon>Glossata</taxon>
        <taxon>Ditrysia</taxon>
        <taxon>Noctuoidea</taxon>
        <taxon>Noctuidae</taxon>
        <taxon>Amphipyrinae</taxon>
        <taxon>Spodoptera</taxon>
    </lineage>
</organism>
<dbReference type="EMBL" id="JACEFF010000750">
    <property type="protein sequence ID" value="KAH9631746.1"/>
    <property type="molecule type" value="Genomic_DNA"/>
</dbReference>
<evidence type="ECO:0000313" key="2">
    <source>
        <dbReference type="Proteomes" id="UP000814243"/>
    </source>
</evidence>
<gene>
    <name evidence="1" type="ORF">HF086_014747</name>
</gene>
<dbReference type="Proteomes" id="UP000814243">
    <property type="component" value="Unassembled WGS sequence"/>
</dbReference>
<proteinExistence type="predicted"/>
<evidence type="ECO:0008006" key="3">
    <source>
        <dbReference type="Google" id="ProtNLM"/>
    </source>
</evidence>
<accession>A0A922M870</accession>
<protein>
    <recommendedName>
        <fullName evidence="3">Protein ALP1-like</fullName>
    </recommendedName>
</protein>
<comment type="caution">
    <text evidence="1">The sequence shown here is derived from an EMBL/GenBank/DDBJ whole genome shotgun (WGS) entry which is preliminary data.</text>
</comment>
<evidence type="ECO:0000313" key="1">
    <source>
        <dbReference type="EMBL" id="KAH9631746.1"/>
    </source>
</evidence>
<sequence>MDPIEVIAIYEALEEERRRKRKYWVHPLNTLRLEIGQFHTLYMQLRLNPDKSFEYYRMSIQSFDVLLNLTKDYITKQNTKLRTAIPPEERLTVTLR</sequence>
<reference evidence="1" key="1">
    <citation type="journal article" date="2021" name="G3 (Bethesda)">
        <title>Genome and transcriptome analysis of the beet armyworm Spodoptera exigua reveals targets for pest control. .</title>
        <authorList>
            <person name="Simon S."/>
            <person name="Breeschoten T."/>
            <person name="Jansen H.J."/>
            <person name="Dirks R.P."/>
            <person name="Schranz M.E."/>
            <person name="Ros V.I.D."/>
        </authorList>
    </citation>
    <scope>NUCLEOTIDE SEQUENCE</scope>
    <source>
        <strain evidence="1">TB_SE_WUR_2020</strain>
    </source>
</reference>
<name>A0A922M870_SPOEX</name>